<dbReference type="SUPFAM" id="SSF55811">
    <property type="entry name" value="Nudix"/>
    <property type="match status" value="1"/>
</dbReference>
<accession>A0AAU7UN48</accession>
<dbReference type="Gene3D" id="3.90.79.10">
    <property type="entry name" value="Nucleoside Triphosphate Pyrophosphohydrolase"/>
    <property type="match status" value="1"/>
</dbReference>
<dbReference type="PANTHER" id="PTHR12992">
    <property type="entry name" value="NUDIX HYDROLASE"/>
    <property type="match status" value="1"/>
</dbReference>
<dbReference type="GO" id="GO:0010945">
    <property type="term" value="F:coenzyme A diphosphatase activity"/>
    <property type="evidence" value="ECO:0007669"/>
    <property type="project" value="InterPro"/>
</dbReference>
<dbReference type="InterPro" id="IPR000086">
    <property type="entry name" value="NUDIX_hydrolase_dom"/>
</dbReference>
<evidence type="ECO:0000256" key="3">
    <source>
        <dbReference type="ARBA" id="ARBA00022723"/>
    </source>
</evidence>
<dbReference type="EC" id="3.6.1.55" evidence="9"/>
<evidence type="ECO:0000259" key="8">
    <source>
        <dbReference type="PROSITE" id="PS51462"/>
    </source>
</evidence>
<dbReference type="InterPro" id="IPR045121">
    <property type="entry name" value="CoAse"/>
</dbReference>
<evidence type="ECO:0000256" key="4">
    <source>
        <dbReference type="ARBA" id="ARBA00022801"/>
    </source>
</evidence>
<keyword evidence="3" id="KW-0479">Metal-binding</keyword>
<evidence type="ECO:0000256" key="2">
    <source>
        <dbReference type="ARBA" id="ARBA00001946"/>
    </source>
</evidence>
<dbReference type="Pfam" id="PF00293">
    <property type="entry name" value="NUDIX"/>
    <property type="match status" value="1"/>
</dbReference>
<proteinExistence type="predicted"/>
<keyword evidence="5" id="KW-0460">Magnesium</keyword>
<keyword evidence="4 9" id="KW-0378">Hydrolase</keyword>
<evidence type="ECO:0000256" key="7">
    <source>
        <dbReference type="SAM" id="MobiDB-lite"/>
    </source>
</evidence>
<name>A0AAU7UN48_9MICO</name>
<dbReference type="PANTHER" id="PTHR12992:SF11">
    <property type="entry name" value="MITOCHONDRIAL COENZYME A DIPHOSPHATASE NUDT8"/>
    <property type="match status" value="1"/>
</dbReference>
<feature type="domain" description="Nudix hydrolase" evidence="8">
    <location>
        <begin position="69"/>
        <end position="223"/>
    </location>
</feature>
<sequence>MSAEACERGTSGQGSVGQGSAAQASTGHDSLAHVSVAHDQTLRTQLESLAASNGSPEWLRRAQAPGDDSVRDAAVLMLFGKGGQPRTDAGRAESSRLADFGVDDVDIVLLQRASTLRNHPGQVAFPGGRRDPEDDSLVAAALREAREEAGIVPSTVDVLGQMDPLYIPVSKFQVTPVIGYWAQPGAVRVMDTAESYSVYRVSAADLVAPANRGTFSRPDLKITTPAFDVGVLKVWGFTAGILDFALEHLGWAGEWDRDSHIDIDF</sequence>
<gene>
    <name evidence="9" type="ORF">AAFP32_03745</name>
</gene>
<evidence type="ECO:0000256" key="5">
    <source>
        <dbReference type="ARBA" id="ARBA00022842"/>
    </source>
</evidence>
<dbReference type="InterPro" id="IPR015797">
    <property type="entry name" value="NUDIX_hydrolase-like_dom_sf"/>
</dbReference>
<dbReference type="PROSITE" id="PS51462">
    <property type="entry name" value="NUDIX"/>
    <property type="match status" value="1"/>
</dbReference>
<evidence type="ECO:0000256" key="6">
    <source>
        <dbReference type="ARBA" id="ARBA00023211"/>
    </source>
</evidence>
<evidence type="ECO:0000313" key="9">
    <source>
        <dbReference type="EMBL" id="XBV89853.1"/>
    </source>
</evidence>
<comment type="cofactor">
    <cofactor evidence="2">
        <name>Mg(2+)</name>
        <dbReference type="ChEBI" id="CHEBI:18420"/>
    </cofactor>
</comment>
<dbReference type="GO" id="GO:0035539">
    <property type="term" value="F:8-oxo-7,8-dihydrodeoxyguanosine triphosphate pyrophosphatase activity"/>
    <property type="evidence" value="ECO:0007669"/>
    <property type="project" value="UniProtKB-EC"/>
</dbReference>
<protein>
    <submittedName>
        <fullName evidence="9">CoA pyrophosphatase</fullName>
        <ecNumber evidence="9">3.6.1.55</ecNumber>
    </submittedName>
</protein>
<dbReference type="KEGG" id="bkr:AAFP32_03745"/>
<evidence type="ECO:0000256" key="1">
    <source>
        <dbReference type="ARBA" id="ARBA00001936"/>
    </source>
</evidence>
<organism evidence="9">
    <name type="scientific">Brevibacterium koreense</name>
    <dbReference type="NCBI Taxonomy" id="3140787"/>
    <lineage>
        <taxon>Bacteria</taxon>
        <taxon>Bacillati</taxon>
        <taxon>Actinomycetota</taxon>
        <taxon>Actinomycetes</taxon>
        <taxon>Micrococcales</taxon>
        <taxon>Brevibacteriaceae</taxon>
        <taxon>Brevibacterium</taxon>
    </lineage>
</organism>
<reference evidence="9" key="1">
    <citation type="submission" date="2024-06" db="EMBL/GenBank/DDBJ databases">
        <title>Brevibacterium koreense sp. nov., isolated from jogae-jeotgal, a Korean fermented seafood.</title>
        <authorList>
            <person name="Whon T.W."/>
            <person name="Nam S."/>
            <person name="Kim Y."/>
        </authorList>
    </citation>
    <scope>NUCLEOTIDE SEQUENCE</scope>
    <source>
        <strain evidence="9">CBA3109</strain>
    </source>
</reference>
<dbReference type="EMBL" id="CP158281">
    <property type="protein sequence ID" value="XBV89853.1"/>
    <property type="molecule type" value="Genomic_DNA"/>
</dbReference>
<keyword evidence="6" id="KW-0464">Manganese</keyword>
<dbReference type="CDD" id="cd03426">
    <property type="entry name" value="NUDIX_CoAse_Nudt7"/>
    <property type="match status" value="1"/>
</dbReference>
<comment type="cofactor">
    <cofactor evidence="1">
        <name>Mn(2+)</name>
        <dbReference type="ChEBI" id="CHEBI:29035"/>
    </cofactor>
</comment>
<dbReference type="AlphaFoldDB" id="A0AAU7UN48"/>
<dbReference type="GO" id="GO:0046872">
    <property type="term" value="F:metal ion binding"/>
    <property type="evidence" value="ECO:0007669"/>
    <property type="project" value="UniProtKB-KW"/>
</dbReference>
<dbReference type="RefSeq" id="WP_350270702.1">
    <property type="nucleotide sequence ID" value="NZ_CP158281.1"/>
</dbReference>
<feature type="region of interest" description="Disordered" evidence="7">
    <location>
        <begin position="1"/>
        <end position="29"/>
    </location>
</feature>
<feature type="compositionally biased region" description="Low complexity" evidence="7">
    <location>
        <begin position="18"/>
        <end position="27"/>
    </location>
</feature>